<name>A0ABZ1UBK2_9ACTN</name>
<dbReference type="EMBL" id="CP108110">
    <property type="protein sequence ID" value="WUQ88503.1"/>
    <property type="molecule type" value="Genomic_DNA"/>
</dbReference>
<evidence type="ECO:0000313" key="1">
    <source>
        <dbReference type="EMBL" id="WUQ88503.1"/>
    </source>
</evidence>
<keyword evidence="2" id="KW-1185">Reference proteome</keyword>
<dbReference type="RefSeq" id="WP_328959050.1">
    <property type="nucleotide sequence ID" value="NZ_CP108110.1"/>
</dbReference>
<organism evidence="1 2">
    <name type="scientific">Kitasatospora purpeofusca</name>
    <dbReference type="NCBI Taxonomy" id="67352"/>
    <lineage>
        <taxon>Bacteria</taxon>
        <taxon>Bacillati</taxon>
        <taxon>Actinomycetota</taxon>
        <taxon>Actinomycetes</taxon>
        <taxon>Kitasatosporales</taxon>
        <taxon>Streptomycetaceae</taxon>
        <taxon>Kitasatospora</taxon>
    </lineage>
</organism>
<dbReference type="Proteomes" id="UP001432222">
    <property type="component" value="Chromosome"/>
</dbReference>
<accession>A0ABZ1UBK2</accession>
<proteinExistence type="predicted"/>
<evidence type="ECO:0000313" key="2">
    <source>
        <dbReference type="Proteomes" id="UP001432222"/>
    </source>
</evidence>
<protein>
    <submittedName>
        <fullName evidence="1">Uncharacterized protein</fullName>
    </submittedName>
</protein>
<reference evidence="1" key="1">
    <citation type="submission" date="2022-10" db="EMBL/GenBank/DDBJ databases">
        <title>The complete genomes of actinobacterial strains from the NBC collection.</title>
        <authorList>
            <person name="Joergensen T.S."/>
            <person name="Alvarez Arevalo M."/>
            <person name="Sterndorff E.B."/>
            <person name="Faurdal D."/>
            <person name="Vuksanovic O."/>
            <person name="Mourched A.-S."/>
            <person name="Charusanti P."/>
            <person name="Shaw S."/>
            <person name="Blin K."/>
            <person name="Weber T."/>
        </authorList>
    </citation>
    <scope>NUCLEOTIDE SEQUENCE</scope>
    <source>
        <strain evidence="1">NBC_00222</strain>
    </source>
</reference>
<gene>
    <name evidence="1" type="ORF">OHA16_39230</name>
</gene>
<sequence>MGGVHRARTSPWPGYNNHLYGVGRDGNTVAVVEWESNWTQPDAPAFKETVKAAVNKLY</sequence>